<sequence>MHERNISLAAKGKAKEQVHWHLGWWDLIHALEGTGRPVQWSKSSVVFTTHEYQPLVLARHFPTSRQFALPSPPPVISSLASYEPPSVLCLSPTDDWLFGYFPGKGTAGVGCLWRNGNQLDSWAVREYWTCAVGAGVVTAAWTSAHREWTVSEAGTSSRLPPLGPLTPVASPLLLLITQSHQIHICYLPPFVPSLKITRATLLQPTDPVHPPTDNDPPGRIGGDRICTKAAIGLCYRDSTILVAMRSKLMPAQNTSLAMQTPMDLGLSLDMTQPPPPDTPFTSEWELWGEELTISLCEVRLEYRPGVPPVMTRSLPPLYHPSAELVHLAFYCPPPTPSTASPSKSGVGVEAHTLYLAATFLDSSDYTSLPKSEIISYAFASRVPKNTSGNSYWILNNETKRTCNTKVPCFLIPSTARGGFLAGFLDAGGLLPRRKQKSKETIIGAIEVLKLPDLTTNEEWDSVPIRSHVDHGNVDVPVSVTLSPNEALLTCVSSHLLGSHMSVQVLPRRVSGGLASITASHLHGDLARQLVAAIRSRYSPSDIIHALAMPALPLEVVVNTLYSTFAIMESDSYGLMEMWTAELLGIATEVYKSRAQRLDRVPEKELCASRWQAAHDIVSVAACCRAFDACHEGDTYDLDAVWQLVGLSGWIIELVEKLFKECILLGDSPAATSSTSSELPQALSLDNPVFLLLVHPYALSRLHSALEHIKRFRDHVGKLTARGENSHIAKDVLKDITDCSGVELQPLGSLLSDVLQDCRTLDAQELRRSLASCSPTPALKPHVRKAIDKILASKVIDRARLFIKPSDLVDGVAWLSPTEPSSRITKGKDIDVVNKGLLMPRQLGNVCSRCGGRSEAGMDSAGPVQGSVRWQTWQRMWRWKCVCGGQWACISSMGSVD</sequence>
<name>A0A1Y2J5G0_TRAC3</name>
<evidence type="ECO:0000313" key="1">
    <source>
        <dbReference type="EMBL" id="OSD08596.1"/>
    </source>
</evidence>
<evidence type="ECO:0000313" key="2">
    <source>
        <dbReference type="Proteomes" id="UP000193067"/>
    </source>
</evidence>
<dbReference type="AlphaFoldDB" id="A0A1Y2J5G0"/>
<gene>
    <name evidence="1" type="ORF">PYCCODRAFT_1448787</name>
</gene>
<keyword evidence="2" id="KW-1185">Reference proteome</keyword>
<reference evidence="1 2" key="1">
    <citation type="journal article" date="2015" name="Biotechnol. Biofuels">
        <title>Enhanced degradation of softwood versus hardwood by the white-rot fungus Pycnoporus coccineus.</title>
        <authorList>
            <person name="Couturier M."/>
            <person name="Navarro D."/>
            <person name="Chevret D."/>
            <person name="Henrissat B."/>
            <person name="Piumi F."/>
            <person name="Ruiz-Duenas F.J."/>
            <person name="Martinez A.T."/>
            <person name="Grigoriev I.V."/>
            <person name="Riley R."/>
            <person name="Lipzen A."/>
            <person name="Berrin J.G."/>
            <person name="Master E.R."/>
            <person name="Rosso M.N."/>
        </authorList>
    </citation>
    <scope>NUCLEOTIDE SEQUENCE [LARGE SCALE GENOMIC DNA]</scope>
    <source>
        <strain evidence="1 2">BRFM310</strain>
    </source>
</reference>
<dbReference type="OrthoDB" id="2535907at2759"/>
<dbReference type="EMBL" id="KZ084086">
    <property type="protein sequence ID" value="OSD08596.1"/>
    <property type="molecule type" value="Genomic_DNA"/>
</dbReference>
<dbReference type="STRING" id="1353009.A0A1Y2J5G0"/>
<protein>
    <submittedName>
        <fullName evidence="1">Uncharacterized protein</fullName>
    </submittedName>
</protein>
<accession>A0A1Y2J5G0</accession>
<proteinExistence type="predicted"/>
<dbReference type="Proteomes" id="UP000193067">
    <property type="component" value="Unassembled WGS sequence"/>
</dbReference>
<organism evidence="1 2">
    <name type="scientific">Trametes coccinea (strain BRFM310)</name>
    <name type="common">Pycnoporus coccineus</name>
    <dbReference type="NCBI Taxonomy" id="1353009"/>
    <lineage>
        <taxon>Eukaryota</taxon>
        <taxon>Fungi</taxon>
        <taxon>Dikarya</taxon>
        <taxon>Basidiomycota</taxon>
        <taxon>Agaricomycotina</taxon>
        <taxon>Agaricomycetes</taxon>
        <taxon>Polyporales</taxon>
        <taxon>Polyporaceae</taxon>
        <taxon>Trametes</taxon>
    </lineage>
</organism>